<organism evidence="1">
    <name type="scientific">Acorus calamus</name>
    <name type="common">Sweet flag</name>
    <dbReference type="NCBI Taxonomy" id="4465"/>
    <lineage>
        <taxon>Eukaryota</taxon>
        <taxon>Viridiplantae</taxon>
        <taxon>Streptophyta</taxon>
        <taxon>Embryophyta</taxon>
        <taxon>Tracheophyta</taxon>
        <taxon>Spermatophyta</taxon>
        <taxon>Magnoliopsida</taxon>
        <taxon>Liliopsida</taxon>
        <taxon>Acoraceae</taxon>
        <taxon>Acorus</taxon>
    </lineage>
</organism>
<dbReference type="GO" id="GO:0006412">
    <property type="term" value="P:translation"/>
    <property type="evidence" value="ECO:0007669"/>
    <property type="project" value="InterPro"/>
</dbReference>
<feature type="non-terminal residue" evidence="1">
    <location>
        <position position="90"/>
    </location>
</feature>
<accession>Q9TAE5</accession>
<keyword evidence="1" id="KW-0496">Mitochondrion</keyword>
<dbReference type="GO" id="GO:0003735">
    <property type="term" value="F:structural constituent of ribosome"/>
    <property type="evidence" value="ECO:0007669"/>
    <property type="project" value="InterPro"/>
</dbReference>
<keyword evidence="1" id="KW-0687">Ribonucleoprotein</keyword>
<dbReference type="SUPFAM" id="SSF52313">
    <property type="entry name" value="Ribosomal protein S2"/>
    <property type="match status" value="1"/>
</dbReference>
<dbReference type="PANTHER" id="PTHR12534:SF1">
    <property type="entry name" value="SMALL RIBOSOMAL SUBUNIT PROTEIN US2M"/>
    <property type="match status" value="1"/>
</dbReference>
<feature type="non-terminal residue" evidence="1">
    <location>
        <position position="1"/>
    </location>
</feature>
<evidence type="ECO:0000313" key="1">
    <source>
        <dbReference type="EMBL" id="AAF03903.1"/>
    </source>
</evidence>
<protein>
    <submittedName>
        <fullName evidence="1">Ribosomal protein S2</fullName>
    </submittedName>
</protein>
<sequence length="90" mass="10315">ACAFIGSIICQEGRIIFLNTNSFYSEILDSMKKRCSRARFFISNSPNFVFNFYECLVLVDAYRHDSVILEADRKQIPIVSLVDSQLPLES</sequence>
<dbReference type="EMBL" id="AF195652">
    <property type="protein sequence ID" value="AAF03903.1"/>
    <property type="molecule type" value="Genomic_DNA"/>
</dbReference>
<dbReference type="InterPro" id="IPR005706">
    <property type="entry name" value="Ribosomal_uS2_bac/mit/plastid"/>
</dbReference>
<name>Q9TAE5_ACOCL</name>
<dbReference type="GO" id="GO:0005763">
    <property type="term" value="C:mitochondrial small ribosomal subunit"/>
    <property type="evidence" value="ECO:0007669"/>
    <property type="project" value="TreeGrafter"/>
</dbReference>
<proteinExistence type="predicted"/>
<dbReference type="Gene3D" id="3.40.50.10490">
    <property type="entry name" value="Glucose-6-phosphate isomerase like protein, domain 1"/>
    <property type="match status" value="1"/>
</dbReference>
<keyword evidence="1" id="KW-0689">Ribosomal protein</keyword>
<dbReference type="AlphaFoldDB" id="Q9TAE5"/>
<geneLocation type="mitochondrion" evidence="1"/>
<dbReference type="PANTHER" id="PTHR12534">
    <property type="entry name" value="30S RIBOSOMAL PROTEIN S2 PROKARYOTIC AND ORGANELLAR"/>
    <property type="match status" value="1"/>
</dbReference>
<reference evidence="1" key="1">
    <citation type="submission" date="1999-10" db="EMBL/GenBank/DDBJ databases">
        <title>Acorus calamus mitochondrial rps2.</title>
        <authorList>
            <person name="Adams K.L."/>
        </authorList>
    </citation>
    <scope>NUCLEOTIDE SEQUENCE</scope>
</reference>
<dbReference type="InterPro" id="IPR023591">
    <property type="entry name" value="Ribosomal_uS2_flav_dom_sf"/>
</dbReference>